<evidence type="ECO:0000313" key="8">
    <source>
        <dbReference type="Proteomes" id="UP000183658"/>
    </source>
</evidence>
<organism evidence="7 8">
    <name type="scientific">Flavobacterium frigoris</name>
    <dbReference type="NCBI Taxonomy" id="229204"/>
    <lineage>
        <taxon>Bacteria</taxon>
        <taxon>Pseudomonadati</taxon>
        <taxon>Bacteroidota</taxon>
        <taxon>Flavobacteriia</taxon>
        <taxon>Flavobacteriales</taxon>
        <taxon>Flavobacteriaceae</taxon>
        <taxon>Flavobacterium</taxon>
    </lineage>
</organism>
<keyword evidence="2 7" id="KW-0645">Protease</keyword>
<name>A0A1H9HRH6_FLAFI</name>
<dbReference type="Gene3D" id="3.90.226.10">
    <property type="entry name" value="2-enoyl-CoA Hydratase, Chain A, domain 1"/>
    <property type="match status" value="1"/>
</dbReference>
<dbReference type="InterPro" id="IPR040573">
    <property type="entry name" value="TSP_N"/>
</dbReference>
<dbReference type="RefSeq" id="WP_074722473.1">
    <property type="nucleotide sequence ID" value="NZ_CBCRVS010000010.1"/>
</dbReference>
<dbReference type="SUPFAM" id="SSF52096">
    <property type="entry name" value="ClpP/crotonase"/>
    <property type="match status" value="1"/>
</dbReference>
<dbReference type="GO" id="GO:0007165">
    <property type="term" value="P:signal transduction"/>
    <property type="evidence" value="ECO:0007669"/>
    <property type="project" value="TreeGrafter"/>
</dbReference>
<feature type="domain" description="PDZ" evidence="6">
    <location>
        <begin position="232"/>
        <end position="316"/>
    </location>
</feature>
<dbReference type="PANTHER" id="PTHR32060:SF22">
    <property type="entry name" value="CARBOXYL-TERMINAL-PROCESSING PEPTIDASE 3, CHLOROPLASTIC"/>
    <property type="match status" value="1"/>
</dbReference>
<feature type="signal peptide" evidence="5">
    <location>
        <begin position="1"/>
        <end position="17"/>
    </location>
</feature>
<dbReference type="Gene3D" id="2.30.42.10">
    <property type="match status" value="1"/>
</dbReference>
<accession>A0A1H9HRH6</accession>
<evidence type="ECO:0000256" key="1">
    <source>
        <dbReference type="ARBA" id="ARBA00009179"/>
    </source>
</evidence>
<dbReference type="Pfam" id="PF03572">
    <property type="entry name" value="Peptidase_S41"/>
    <property type="match status" value="1"/>
</dbReference>
<dbReference type="Pfam" id="PF17804">
    <property type="entry name" value="TSP_NTD"/>
    <property type="match status" value="1"/>
</dbReference>
<dbReference type="PROSITE" id="PS50106">
    <property type="entry name" value="PDZ"/>
    <property type="match status" value="1"/>
</dbReference>
<dbReference type="InterPro" id="IPR029045">
    <property type="entry name" value="ClpP/crotonase-like_dom_sf"/>
</dbReference>
<dbReference type="InterPro" id="IPR001478">
    <property type="entry name" value="PDZ"/>
</dbReference>
<dbReference type="PANTHER" id="PTHR32060">
    <property type="entry name" value="TAIL-SPECIFIC PROTEASE"/>
    <property type="match status" value="1"/>
</dbReference>
<evidence type="ECO:0000259" key="6">
    <source>
        <dbReference type="PROSITE" id="PS50106"/>
    </source>
</evidence>
<evidence type="ECO:0000256" key="2">
    <source>
        <dbReference type="ARBA" id="ARBA00022670"/>
    </source>
</evidence>
<evidence type="ECO:0000256" key="5">
    <source>
        <dbReference type="SAM" id="SignalP"/>
    </source>
</evidence>
<reference evidence="8" key="1">
    <citation type="submission" date="2016-10" db="EMBL/GenBank/DDBJ databases">
        <authorList>
            <person name="Varghese N."/>
            <person name="Submissions S."/>
        </authorList>
    </citation>
    <scope>NUCLEOTIDE SEQUENCE [LARGE SCALE GENOMIC DNA]</scope>
    <source>
        <strain evidence="8">DSM 15719</strain>
    </source>
</reference>
<dbReference type="SUPFAM" id="SSF50156">
    <property type="entry name" value="PDZ domain-like"/>
    <property type="match status" value="1"/>
</dbReference>
<proteinExistence type="inferred from homology"/>
<dbReference type="InterPro" id="IPR005151">
    <property type="entry name" value="Tail-specific_protease"/>
</dbReference>
<dbReference type="InterPro" id="IPR004447">
    <property type="entry name" value="Peptidase_S41A"/>
</dbReference>
<keyword evidence="8" id="KW-1185">Reference proteome</keyword>
<dbReference type="OrthoDB" id="9812068at2"/>
<keyword evidence="4" id="KW-0720">Serine protease</keyword>
<dbReference type="CDD" id="cd07560">
    <property type="entry name" value="Peptidase_S41_CPP"/>
    <property type="match status" value="1"/>
</dbReference>
<dbReference type="GO" id="GO:0030288">
    <property type="term" value="C:outer membrane-bounded periplasmic space"/>
    <property type="evidence" value="ECO:0007669"/>
    <property type="project" value="TreeGrafter"/>
</dbReference>
<protein>
    <submittedName>
        <fullName evidence="7">Carboxyl-terminal processing protease</fullName>
    </submittedName>
</protein>
<dbReference type="GO" id="GO:0006508">
    <property type="term" value="P:proteolysis"/>
    <property type="evidence" value="ECO:0007669"/>
    <property type="project" value="UniProtKB-KW"/>
</dbReference>
<gene>
    <name evidence="7" type="ORF">SAMN05444355_103228</name>
</gene>
<dbReference type="GO" id="GO:0004175">
    <property type="term" value="F:endopeptidase activity"/>
    <property type="evidence" value="ECO:0007669"/>
    <property type="project" value="TreeGrafter"/>
</dbReference>
<dbReference type="SMART" id="SM00245">
    <property type="entry name" value="TSPc"/>
    <property type="match status" value="1"/>
</dbReference>
<dbReference type="GO" id="GO:0008236">
    <property type="term" value="F:serine-type peptidase activity"/>
    <property type="evidence" value="ECO:0007669"/>
    <property type="project" value="UniProtKB-KW"/>
</dbReference>
<sequence>MKIISLVFLLTSFSLFAQSDTKTCVLLSKMNTLIQSEHIQPKPIDDSLSIFVFDNFIDALDPSRNILLKSEYEVLSHKYRLELDDLIHANDCSFLSDIVTVYKAALMRNRVILEKMKNDTIGYNVKDTIRFYKKAFPFYLEENQVEKALRKKIKYEILDDIVSQNNNLDTISASFNILEAVSKNLIIANEICKINVVLQKESGFEENLLDNFCSYFDPHTAYFNVDTKSSFVASLSKEQLSLGMNVSLNDRNEIIIIKMNPNGPAFQTGGIKKGDQIIAVSNLKETLQVSCVTLESISNMILSDSNKKILLTLRRNSGKNFEVLVEKKRLKDDANVVYSFIIANNKRNYGYVKIPSFYSDFEGNSGKGCADDTALEVLKLQKDSIQGVIIDLIDNGGGSIEEAIKLAGMFIDTGPVSIFLDNKKAQTIVNDPYPGMIYKDPIVILINGNSASASEFFASALQDYNRALLMGGATLGKATMQSIVPLEPNDAENFVKISTHKFYRITGKSNQAIGIIPNVLVPEIYESIYSKECNNPTAFINDSIVANLVYKEYLKNSVIAKIVKKSNDRIAVNSNFNEAKKINKKIDALIKTPKLPRPVTIDTIIKDQSEINAMWKEITAFDTKSNNLFIHNSKLNNYLLTINPSERANNEFQLEELKKSHYLNEAIAIINDLNSAKK</sequence>
<keyword evidence="5" id="KW-0732">Signal</keyword>
<keyword evidence="3" id="KW-0378">Hydrolase</keyword>
<evidence type="ECO:0000256" key="3">
    <source>
        <dbReference type="ARBA" id="ARBA00022801"/>
    </source>
</evidence>
<dbReference type="SMART" id="SM00228">
    <property type="entry name" value="PDZ"/>
    <property type="match status" value="1"/>
</dbReference>
<dbReference type="EMBL" id="FOFZ01000003">
    <property type="protein sequence ID" value="SEQ64905.1"/>
    <property type="molecule type" value="Genomic_DNA"/>
</dbReference>
<feature type="chain" id="PRO_5010357611" evidence="5">
    <location>
        <begin position="18"/>
        <end position="678"/>
    </location>
</feature>
<dbReference type="Pfam" id="PF00595">
    <property type="entry name" value="PDZ"/>
    <property type="match status" value="1"/>
</dbReference>
<evidence type="ECO:0000256" key="4">
    <source>
        <dbReference type="ARBA" id="ARBA00022825"/>
    </source>
</evidence>
<evidence type="ECO:0000313" key="7">
    <source>
        <dbReference type="EMBL" id="SEQ64905.1"/>
    </source>
</evidence>
<comment type="similarity">
    <text evidence="1">Belongs to the peptidase S41A family.</text>
</comment>
<dbReference type="Proteomes" id="UP000183658">
    <property type="component" value="Unassembled WGS sequence"/>
</dbReference>
<dbReference type="InterPro" id="IPR036034">
    <property type="entry name" value="PDZ_sf"/>
</dbReference>
<dbReference type="AlphaFoldDB" id="A0A1H9HRH6"/>